<evidence type="ECO:0000313" key="1">
    <source>
        <dbReference type="EMBL" id="KAH6669118.1"/>
    </source>
</evidence>
<dbReference type="OrthoDB" id="5511599at2759"/>
<evidence type="ECO:0000313" key="2">
    <source>
        <dbReference type="Proteomes" id="UP000770015"/>
    </source>
</evidence>
<organism evidence="1 2">
    <name type="scientific">Plectosphaerella plurivora</name>
    <dbReference type="NCBI Taxonomy" id="936078"/>
    <lineage>
        <taxon>Eukaryota</taxon>
        <taxon>Fungi</taxon>
        <taxon>Dikarya</taxon>
        <taxon>Ascomycota</taxon>
        <taxon>Pezizomycotina</taxon>
        <taxon>Sordariomycetes</taxon>
        <taxon>Hypocreomycetidae</taxon>
        <taxon>Glomerellales</taxon>
        <taxon>Plectosphaerellaceae</taxon>
        <taxon>Plectosphaerella</taxon>
    </lineage>
</organism>
<reference evidence="1" key="1">
    <citation type="journal article" date="2021" name="Nat. Commun.">
        <title>Genetic determinants of endophytism in the Arabidopsis root mycobiome.</title>
        <authorList>
            <person name="Mesny F."/>
            <person name="Miyauchi S."/>
            <person name="Thiergart T."/>
            <person name="Pickel B."/>
            <person name="Atanasova L."/>
            <person name="Karlsson M."/>
            <person name="Huettel B."/>
            <person name="Barry K.W."/>
            <person name="Haridas S."/>
            <person name="Chen C."/>
            <person name="Bauer D."/>
            <person name="Andreopoulos W."/>
            <person name="Pangilinan J."/>
            <person name="LaButti K."/>
            <person name="Riley R."/>
            <person name="Lipzen A."/>
            <person name="Clum A."/>
            <person name="Drula E."/>
            <person name="Henrissat B."/>
            <person name="Kohler A."/>
            <person name="Grigoriev I.V."/>
            <person name="Martin F.M."/>
            <person name="Hacquard S."/>
        </authorList>
    </citation>
    <scope>NUCLEOTIDE SEQUENCE</scope>
    <source>
        <strain evidence="1">MPI-SDFR-AT-0117</strain>
    </source>
</reference>
<keyword evidence="2" id="KW-1185">Reference proteome</keyword>
<comment type="caution">
    <text evidence="1">The sequence shown here is derived from an EMBL/GenBank/DDBJ whole genome shotgun (WGS) entry which is preliminary data.</text>
</comment>
<dbReference type="EMBL" id="JAGSXJ010000032">
    <property type="protein sequence ID" value="KAH6669118.1"/>
    <property type="molecule type" value="Genomic_DNA"/>
</dbReference>
<dbReference type="AlphaFoldDB" id="A0A9P8V0K5"/>
<protein>
    <submittedName>
        <fullName evidence="1">Uncharacterized protein</fullName>
    </submittedName>
</protein>
<sequence>MLNARNKVPEHQKFYQTAYANHQRLWKIVRTRQITLHASSCTSLANHNCAEPPLQVPHGSLPLPPLGWLCRYHLHGSPQGSWPQHLVRRELMGGRATGLTSIWAAEGQRRPFVVKSIDEVSRRLAACRPFLALCPPPRCFQISASRPTRC</sequence>
<name>A0A9P8V0K5_9PEZI</name>
<proteinExistence type="predicted"/>
<gene>
    <name evidence="1" type="ORF">F5X68DRAFT_51415</name>
</gene>
<accession>A0A9P8V0K5</accession>
<dbReference type="Proteomes" id="UP000770015">
    <property type="component" value="Unassembled WGS sequence"/>
</dbReference>